<dbReference type="AlphaFoldDB" id="A0A6G9D304"/>
<gene>
    <name evidence="2" type="ORF">G9444_6229</name>
</gene>
<proteinExistence type="predicted"/>
<name>A0A6G9D304_RHOER</name>
<evidence type="ECO:0000313" key="2">
    <source>
        <dbReference type="EMBL" id="QIP43472.1"/>
    </source>
</evidence>
<accession>A0A6G9D304</accession>
<dbReference type="Proteomes" id="UP000502345">
    <property type="component" value="Chromosome"/>
</dbReference>
<evidence type="ECO:0000313" key="3">
    <source>
        <dbReference type="Proteomes" id="UP000502345"/>
    </source>
</evidence>
<organism evidence="2 3">
    <name type="scientific">Rhodococcus erythropolis</name>
    <name type="common">Arthrobacter picolinophilus</name>
    <dbReference type="NCBI Taxonomy" id="1833"/>
    <lineage>
        <taxon>Bacteria</taxon>
        <taxon>Bacillati</taxon>
        <taxon>Actinomycetota</taxon>
        <taxon>Actinomycetes</taxon>
        <taxon>Mycobacteriales</taxon>
        <taxon>Nocardiaceae</taxon>
        <taxon>Rhodococcus</taxon>
        <taxon>Rhodococcus erythropolis group</taxon>
    </lineage>
</organism>
<sequence>MAIAAIIAVAALLIWGFGSIIARLAGAIAVFEGLLRIGFTGSTPTAYAILTAGPRNLDDRTLDLGVQTQSLAHPTGADRLQPPRNPPPRADPHQPHHQTGAAHRCMAEQSHGDEPMSEQTQTTLKGAINQIAPVIDLGELLGRQRTLNTPTNVADAQTSFTAHLVEDVMGGALTGEENRILLTGIESTHSKSPRP</sequence>
<reference evidence="2 3" key="1">
    <citation type="submission" date="2020-03" db="EMBL/GenBank/DDBJ databases">
        <title>Screen low temperature-resistant strains for efficient degradation of petroleum hydrocarbons under the low temperature.</title>
        <authorList>
            <person name="Wang Y."/>
            <person name="Chen J."/>
        </authorList>
    </citation>
    <scope>NUCLEOTIDE SEQUENCE [LARGE SCALE GENOMIC DNA]</scope>
    <source>
        <strain evidence="2 3">KB1</strain>
    </source>
</reference>
<dbReference type="RefSeq" id="WP_166502856.1">
    <property type="nucleotide sequence ID" value="NZ_CP050124.1"/>
</dbReference>
<protein>
    <submittedName>
        <fullName evidence="2">Uncharacterized protein</fullName>
    </submittedName>
</protein>
<feature type="region of interest" description="Disordered" evidence="1">
    <location>
        <begin position="72"/>
        <end position="117"/>
    </location>
</feature>
<evidence type="ECO:0000256" key="1">
    <source>
        <dbReference type="SAM" id="MobiDB-lite"/>
    </source>
</evidence>
<dbReference type="EMBL" id="CP050124">
    <property type="protein sequence ID" value="QIP43472.1"/>
    <property type="molecule type" value="Genomic_DNA"/>
</dbReference>